<feature type="region of interest" description="Disordered" evidence="1">
    <location>
        <begin position="108"/>
        <end position="144"/>
    </location>
</feature>
<evidence type="ECO:0000313" key="3">
    <source>
        <dbReference type="Proteomes" id="UP000002748"/>
    </source>
</evidence>
<dbReference type="RefSeq" id="XP_014182318.1">
    <property type="nucleotide sequence ID" value="XM_014326843.1"/>
</dbReference>
<gene>
    <name evidence="2" type="ORF">A1Q1_07831</name>
</gene>
<name>J4UHC9_TRIAS</name>
<proteinExistence type="predicted"/>
<accession>J4UHC9</accession>
<sequence length="233" mass="25225">MNAILCTGDYRGINQGGELTSILLRANVARVLHTRQAQASRLGLQVVHQGCQVVTPCSTSSPDLLHSGRERSRRGSPYEAVVQGVVSFQVRAARMVCASGRCTTTNLLTSLHSPSPSSSPPTSQKLTVMSQTPAPVPAPVPAKASNQVQEQPKEQGAQQYVQIPGYPRVIIFCAGSRPSRHNAGRLCWFLPYDDGHYCYFCRIEYGFAYDLFDRALRAAPTVTTTAATTTAAQ</sequence>
<dbReference type="Proteomes" id="UP000002748">
    <property type="component" value="Unassembled WGS sequence"/>
</dbReference>
<protein>
    <submittedName>
        <fullName evidence="2">Uncharacterized protein</fullName>
    </submittedName>
</protein>
<evidence type="ECO:0000256" key="1">
    <source>
        <dbReference type="SAM" id="MobiDB-lite"/>
    </source>
</evidence>
<reference evidence="2 3" key="1">
    <citation type="journal article" date="2012" name="Eukaryot. Cell">
        <title>Draft genome sequence of CBS 2479, the standard type strain of Trichosporon asahii.</title>
        <authorList>
            <person name="Yang R.Y."/>
            <person name="Li H.T."/>
            <person name="Zhu H."/>
            <person name="Zhou G.P."/>
            <person name="Wang M."/>
            <person name="Wang L."/>
        </authorList>
    </citation>
    <scope>NUCLEOTIDE SEQUENCE [LARGE SCALE GENOMIC DNA]</scope>
    <source>
        <strain evidence="3">ATCC 90039 / CBS 2479 / JCM 2466 / KCTC 7840 / NCYC 2677 / UAMH 7654</strain>
    </source>
</reference>
<dbReference type="KEGG" id="tasa:A1Q1_07831"/>
<feature type="compositionally biased region" description="Low complexity" evidence="1">
    <location>
        <begin position="108"/>
        <end position="127"/>
    </location>
</feature>
<dbReference type="GeneID" id="25991343"/>
<dbReference type="AlphaFoldDB" id="J4UHC9"/>
<dbReference type="VEuPathDB" id="FungiDB:A1Q1_07831"/>
<dbReference type="EMBL" id="ALBS01000078">
    <property type="protein sequence ID" value="EJT50965.1"/>
    <property type="molecule type" value="Genomic_DNA"/>
</dbReference>
<organism evidence="2 3">
    <name type="scientific">Trichosporon asahii var. asahii (strain ATCC 90039 / CBS 2479 / JCM 2466 / KCTC 7840 / NBRC 103889/ NCYC 2677 / UAMH 7654)</name>
    <name type="common">Yeast</name>
    <dbReference type="NCBI Taxonomy" id="1186058"/>
    <lineage>
        <taxon>Eukaryota</taxon>
        <taxon>Fungi</taxon>
        <taxon>Dikarya</taxon>
        <taxon>Basidiomycota</taxon>
        <taxon>Agaricomycotina</taxon>
        <taxon>Tremellomycetes</taxon>
        <taxon>Trichosporonales</taxon>
        <taxon>Trichosporonaceae</taxon>
        <taxon>Trichosporon</taxon>
    </lineage>
</organism>
<comment type="caution">
    <text evidence="2">The sequence shown here is derived from an EMBL/GenBank/DDBJ whole genome shotgun (WGS) entry which is preliminary data.</text>
</comment>
<dbReference type="HOGENOM" id="CLU_1190620_0_0_1"/>
<evidence type="ECO:0000313" key="2">
    <source>
        <dbReference type="EMBL" id="EJT50965.1"/>
    </source>
</evidence>